<accession>A0A6N7XYC2</accession>
<dbReference type="FunFam" id="3.40.50.300:FF:000640">
    <property type="entry name" value="MoxR family ATPase"/>
    <property type="match status" value="1"/>
</dbReference>
<dbReference type="GO" id="GO:0005524">
    <property type="term" value="F:ATP binding"/>
    <property type="evidence" value="ECO:0007669"/>
    <property type="project" value="UniProtKB-KW"/>
</dbReference>
<dbReference type="Gene3D" id="3.40.50.300">
    <property type="entry name" value="P-loop containing nucleotide triphosphate hydrolases"/>
    <property type="match status" value="1"/>
</dbReference>
<evidence type="ECO:0000313" key="6">
    <source>
        <dbReference type="EMBL" id="MSU02453.1"/>
    </source>
</evidence>
<organism evidence="6 7">
    <name type="scientific">Tissierella pigra</name>
    <dbReference type="NCBI Taxonomy" id="2607614"/>
    <lineage>
        <taxon>Bacteria</taxon>
        <taxon>Bacillati</taxon>
        <taxon>Bacillota</taxon>
        <taxon>Tissierellia</taxon>
        <taxon>Tissierellales</taxon>
        <taxon>Tissierellaceae</taxon>
        <taxon>Tissierella</taxon>
    </lineage>
</organism>
<comment type="caution">
    <text evidence="6">The sequence shown here is derived from an EMBL/GenBank/DDBJ whole genome shotgun (WGS) entry which is preliminary data.</text>
</comment>
<dbReference type="SUPFAM" id="SSF52540">
    <property type="entry name" value="P-loop containing nucleoside triphosphate hydrolases"/>
    <property type="match status" value="1"/>
</dbReference>
<dbReference type="InterPro" id="IPR011703">
    <property type="entry name" value="ATPase_AAA-3"/>
</dbReference>
<dbReference type="Pfam" id="PF17863">
    <property type="entry name" value="AAA_lid_2"/>
    <property type="match status" value="1"/>
</dbReference>
<keyword evidence="2" id="KW-0067">ATP-binding</keyword>
<sequence length="317" mass="35807">MEKEEIMRLLVDFKEKIVENVSKVIIGKEKEIELIIVSFLSGGHVLLEDIPGMGKTMMIKAFAKTLNLPFKRIQFTPDLLPSDITGINFYNQKTADFQFREGPLFSNIILTDEINRATPRTQSSLLEAMEEKQVTADGKTRKLHSPFMVLATQNPVESYGTFPLPEAQLDRFFMRIKLGYPTKEQEKTIIKRNITNPLDIIEPIADGEELDNVLENISNISIKDEVMDYLVNIVGETRNKTNIELGVSPRGSIALFKASRVYAGINGRDYIIPEDIKAMAPYVLNHRIIARGVNRIEDSIELIEGIVNSVEVPLESI</sequence>
<dbReference type="CDD" id="cd00009">
    <property type="entry name" value="AAA"/>
    <property type="match status" value="1"/>
</dbReference>
<dbReference type="Pfam" id="PF07726">
    <property type="entry name" value="AAA_3"/>
    <property type="match status" value="1"/>
</dbReference>
<feature type="domain" description="ATPase AAA-3" evidence="4">
    <location>
        <begin position="44"/>
        <end position="174"/>
    </location>
</feature>
<evidence type="ECO:0000259" key="5">
    <source>
        <dbReference type="Pfam" id="PF17863"/>
    </source>
</evidence>
<dbReference type="Gene3D" id="1.10.8.80">
    <property type="entry name" value="Magnesium chelatase subunit I, C-Terminal domain"/>
    <property type="match status" value="1"/>
</dbReference>
<reference evidence="6 7" key="1">
    <citation type="submission" date="2019-09" db="EMBL/GenBank/DDBJ databases">
        <title>In-depth cultivation of the pig gut microbiome towards novel bacterial diversity and tailored functional studies.</title>
        <authorList>
            <person name="Wylensek D."/>
            <person name="Hitch T.C.A."/>
            <person name="Clavel T."/>
        </authorList>
    </citation>
    <scope>NUCLEOTIDE SEQUENCE [LARGE SCALE GENOMIC DNA]</scope>
    <source>
        <strain evidence="6 7">WCA3-693-APC-4?</strain>
    </source>
</reference>
<keyword evidence="1" id="KW-0547">Nucleotide-binding</keyword>
<feature type="domain" description="ChlI/MoxR AAA lid" evidence="5">
    <location>
        <begin position="236"/>
        <end position="291"/>
    </location>
</feature>
<evidence type="ECO:0000256" key="3">
    <source>
        <dbReference type="ARBA" id="ARBA00061607"/>
    </source>
</evidence>
<gene>
    <name evidence="6" type="ORF">FYJ83_13405</name>
</gene>
<dbReference type="InterPro" id="IPR050764">
    <property type="entry name" value="CbbQ/NirQ/NorQ/GpvN"/>
</dbReference>
<dbReference type="PIRSF" id="PIRSF002849">
    <property type="entry name" value="AAA_ATPase_chaperone_MoxR_prd"/>
    <property type="match status" value="1"/>
</dbReference>
<evidence type="ECO:0000256" key="1">
    <source>
        <dbReference type="ARBA" id="ARBA00022741"/>
    </source>
</evidence>
<dbReference type="PANTHER" id="PTHR42759:SF5">
    <property type="entry name" value="METHANOL DEHYDROGENASE REGULATOR"/>
    <property type="match status" value="1"/>
</dbReference>
<evidence type="ECO:0000259" key="4">
    <source>
        <dbReference type="Pfam" id="PF07726"/>
    </source>
</evidence>
<dbReference type="PANTHER" id="PTHR42759">
    <property type="entry name" value="MOXR FAMILY PROTEIN"/>
    <property type="match status" value="1"/>
</dbReference>
<proteinExistence type="inferred from homology"/>
<dbReference type="Proteomes" id="UP000469523">
    <property type="component" value="Unassembled WGS sequence"/>
</dbReference>
<dbReference type="GO" id="GO:0016887">
    <property type="term" value="F:ATP hydrolysis activity"/>
    <property type="evidence" value="ECO:0007669"/>
    <property type="project" value="InterPro"/>
</dbReference>
<dbReference type="InterPro" id="IPR041628">
    <property type="entry name" value="ChlI/MoxR_AAA_lid"/>
</dbReference>
<dbReference type="EMBL" id="VUNQ01000033">
    <property type="protein sequence ID" value="MSU02453.1"/>
    <property type="molecule type" value="Genomic_DNA"/>
</dbReference>
<dbReference type="AlphaFoldDB" id="A0A6N7XYC2"/>
<name>A0A6N7XYC2_9FIRM</name>
<protein>
    <submittedName>
        <fullName evidence="6">MoxR family ATPase</fullName>
    </submittedName>
</protein>
<dbReference type="InterPro" id="IPR027417">
    <property type="entry name" value="P-loop_NTPase"/>
</dbReference>
<keyword evidence="7" id="KW-1185">Reference proteome</keyword>
<comment type="similarity">
    <text evidence="3">Belongs to the MoxR family.</text>
</comment>
<evidence type="ECO:0000313" key="7">
    <source>
        <dbReference type="Proteomes" id="UP000469523"/>
    </source>
</evidence>
<evidence type="ECO:0000256" key="2">
    <source>
        <dbReference type="ARBA" id="ARBA00022840"/>
    </source>
</evidence>